<feature type="binding site" evidence="8">
    <location>
        <position position="9"/>
    </location>
    <ligand>
        <name>Mg(2+)</name>
        <dbReference type="ChEBI" id="CHEBI:18420"/>
    </ligand>
</feature>
<dbReference type="EC" id="2.7.8.7" evidence="8"/>
<keyword evidence="1 8" id="KW-0444">Lipid biosynthesis</keyword>
<evidence type="ECO:0000256" key="6">
    <source>
        <dbReference type="ARBA" id="ARBA00023098"/>
    </source>
</evidence>
<dbReference type="GO" id="GO:0008897">
    <property type="term" value="F:holo-[acyl-carrier-protein] synthase activity"/>
    <property type="evidence" value="ECO:0007669"/>
    <property type="project" value="UniProtKB-UniRule"/>
</dbReference>
<evidence type="ECO:0000256" key="7">
    <source>
        <dbReference type="ARBA" id="ARBA00023160"/>
    </source>
</evidence>
<keyword evidence="4 8" id="KW-0276">Fatty acid metabolism</keyword>
<dbReference type="InterPro" id="IPR002582">
    <property type="entry name" value="ACPS"/>
</dbReference>
<keyword evidence="8" id="KW-0963">Cytoplasm</keyword>
<dbReference type="SUPFAM" id="SSF56214">
    <property type="entry name" value="4'-phosphopantetheinyl transferase"/>
    <property type="match status" value="1"/>
</dbReference>
<comment type="catalytic activity">
    <reaction evidence="8">
        <text>apo-[ACP] + CoA = holo-[ACP] + adenosine 3',5'-bisphosphate + H(+)</text>
        <dbReference type="Rhea" id="RHEA:12068"/>
        <dbReference type="Rhea" id="RHEA-COMP:9685"/>
        <dbReference type="Rhea" id="RHEA-COMP:9690"/>
        <dbReference type="ChEBI" id="CHEBI:15378"/>
        <dbReference type="ChEBI" id="CHEBI:29999"/>
        <dbReference type="ChEBI" id="CHEBI:57287"/>
        <dbReference type="ChEBI" id="CHEBI:58343"/>
        <dbReference type="ChEBI" id="CHEBI:64479"/>
        <dbReference type="EC" id="2.7.8.7"/>
    </reaction>
</comment>
<evidence type="ECO:0000256" key="5">
    <source>
        <dbReference type="ARBA" id="ARBA00022842"/>
    </source>
</evidence>
<evidence type="ECO:0000259" key="9">
    <source>
        <dbReference type="Pfam" id="PF01648"/>
    </source>
</evidence>
<dbReference type="AlphaFoldDB" id="A0AAU7CPT4"/>
<feature type="binding site" evidence="8">
    <location>
        <position position="58"/>
    </location>
    <ligand>
        <name>Mg(2+)</name>
        <dbReference type="ChEBI" id="CHEBI:18420"/>
    </ligand>
</feature>
<evidence type="ECO:0000256" key="8">
    <source>
        <dbReference type="HAMAP-Rule" id="MF_00101"/>
    </source>
</evidence>
<dbReference type="NCBIfam" id="TIGR00556">
    <property type="entry name" value="pantethn_trn"/>
    <property type="match status" value="1"/>
</dbReference>
<keyword evidence="7 8" id="KW-0275">Fatty acid biosynthesis</keyword>
<dbReference type="NCBIfam" id="TIGR00516">
    <property type="entry name" value="acpS"/>
    <property type="match status" value="1"/>
</dbReference>
<dbReference type="InterPro" id="IPR008278">
    <property type="entry name" value="4-PPantetheinyl_Trfase_dom"/>
</dbReference>
<comment type="function">
    <text evidence="8">Transfers the 4'-phosphopantetheine moiety from coenzyme A to a Ser of acyl-carrier-protein.</text>
</comment>
<dbReference type="HAMAP" id="MF_00101">
    <property type="entry name" value="AcpS"/>
    <property type="match status" value="1"/>
</dbReference>
<keyword evidence="6 8" id="KW-0443">Lipid metabolism</keyword>
<dbReference type="RefSeq" id="WP_406700299.1">
    <property type="nucleotide sequence ID" value="NZ_CP155447.1"/>
</dbReference>
<dbReference type="InterPro" id="IPR037143">
    <property type="entry name" value="4-PPantetheinyl_Trfase_dom_sf"/>
</dbReference>
<dbReference type="GO" id="GO:0006633">
    <property type="term" value="P:fatty acid biosynthetic process"/>
    <property type="evidence" value="ECO:0007669"/>
    <property type="project" value="UniProtKB-UniRule"/>
</dbReference>
<proteinExistence type="inferred from homology"/>
<dbReference type="GO" id="GO:0000287">
    <property type="term" value="F:magnesium ion binding"/>
    <property type="evidence" value="ECO:0007669"/>
    <property type="project" value="UniProtKB-UniRule"/>
</dbReference>
<organism evidence="10">
    <name type="scientific">Singulisphaera sp. Ch08</name>
    <dbReference type="NCBI Taxonomy" id="3120278"/>
    <lineage>
        <taxon>Bacteria</taxon>
        <taxon>Pseudomonadati</taxon>
        <taxon>Planctomycetota</taxon>
        <taxon>Planctomycetia</taxon>
        <taxon>Isosphaerales</taxon>
        <taxon>Isosphaeraceae</taxon>
        <taxon>Singulisphaera</taxon>
    </lineage>
</organism>
<dbReference type="GO" id="GO:0005737">
    <property type="term" value="C:cytoplasm"/>
    <property type="evidence" value="ECO:0007669"/>
    <property type="project" value="UniProtKB-SubCell"/>
</dbReference>
<comment type="similarity">
    <text evidence="8">Belongs to the P-Pant transferase superfamily. AcpS family.</text>
</comment>
<keyword evidence="3 8" id="KW-0479">Metal-binding</keyword>
<sequence>MEILGIGTDIIECPRIGKMIEQHGELFLRRVYTEREIRYCQARKHAIEHFAGRWAAKEAILRAMGTGWSRGLTWTDLEVRTTGVGQPQVLICGGAKEVALQKGIGDILISISHCRTYATAYAIALSLSRPTPMTIEEAGQE</sequence>
<comment type="subcellular location">
    <subcellularLocation>
        <location evidence="8">Cytoplasm</location>
    </subcellularLocation>
</comment>
<evidence type="ECO:0000256" key="4">
    <source>
        <dbReference type="ARBA" id="ARBA00022832"/>
    </source>
</evidence>
<evidence type="ECO:0000256" key="1">
    <source>
        <dbReference type="ARBA" id="ARBA00022516"/>
    </source>
</evidence>
<evidence type="ECO:0000256" key="3">
    <source>
        <dbReference type="ARBA" id="ARBA00022723"/>
    </source>
</evidence>
<dbReference type="Gene3D" id="3.90.470.20">
    <property type="entry name" value="4'-phosphopantetheinyl transferase domain"/>
    <property type="match status" value="1"/>
</dbReference>
<dbReference type="EMBL" id="CP155447">
    <property type="protein sequence ID" value="XBH07463.1"/>
    <property type="molecule type" value="Genomic_DNA"/>
</dbReference>
<protein>
    <recommendedName>
        <fullName evidence="8">Holo-[acyl-carrier-protein] synthase</fullName>
        <shortName evidence="8">Holo-ACP synthase</shortName>
        <ecNumber evidence="8">2.7.8.7</ecNumber>
    </recommendedName>
    <alternativeName>
        <fullName evidence="8">4'-phosphopantetheinyl transferase AcpS</fullName>
    </alternativeName>
</protein>
<accession>A0AAU7CPT4</accession>
<reference evidence="10" key="1">
    <citation type="submission" date="2024-05" db="EMBL/GenBank/DDBJ databases">
        <title>Planctomycetes of the genus Singulisphaera possess chitinolytic capabilities.</title>
        <authorList>
            <person name="Ivanova A."/>
        </authorList>
    </citation>
    <scope>NUCLEOTIDE SEQUENCE</scope>
    <source>
        <strain evidence="10">Ch08T</strain>
    </source>
</reference>
<dbReference type="Pfam" id="PF01648">
    <property type="entry name" value="ACPS"/>
    <property type="match status" value="1"/>
</dbReference>
<comment type="cofactor">
    <cofactor evidence="8">
        <name>Mg(2+)</name>
        <dbReference type="ChEBI" id="CHEBI:18420"/>
    </cofactor>
</comment>
<keyword evidence="5 8" id="KW-0460">Magnesium</keyword>
<dbReference type="InterPro" id="IPR004568">
    <property type="entry name" value="Ppantetheine-prot_Trfase_dom"/>
</dbReference>
<gene>
    <name evidence="8 10" type="primary">acpS</name>
    <name evidence="10" type="ORF">V5E97_15920</name>
</gene>
<evidence type="ECO:0000313" key="10">
    <source>
        <dbReference type="EMBL" id="XBH07463.1"/>
    </source>
</evidence>
<keyword evidence="2 8" id="KW-0808">Transferase</keyword>
<name>A0AAU7CPT4_9BACT</name>
<evidence type="ECO:0000256" key="2">
    <source>
        <dbReference type="ARBA" id="ARBA00022679"/>
    </source>
</evidence>
<feature type="domain" description="4'-phosphopantetheinyl transferase" evidence="9">
    <location>
        <begin position="5"/>
        <end position="115"/>
    </location>
</feature>